<keyword evidence="2" id="KW-1185">Reference proteome</keyword>
<dbReference type="Proteomes" id="UP000806211">
    <property type="component" value="Unassembled WGS sequence"/>
</dbReference>
<sequence length="58" mass="6709">MLTDKDYKQQTELTNKIIQLLEKENCTVREAKAVLNRVARTIDGTSTVQFVEGLDYEF</sequence>
<protein>
    <submittedName>
        <fullName evidence="1">Uncharacterized protein</fullName>
    </submittedName>
</protein>
<comment type="caution">
    <text evidence="1">The sequence shown here is derived from an EMBL/GenBank/DDBJ whole genome shotgun (WGS) entry which is preliminary data.</text>
</comment>
<reference evidence="1 2" key="1">
    <citation type="submission" date="2020-10" db="EMBL/GenBank/DDBJ databases">
        <title>ChiBAC.</title>
        <authorList>
            <person name="Zenner C."/>
            <person name="Hitch T.C.A."/>
            <person name="Clavel T."/>
        </authorList>
    </citation>
    <scope>NUCLEOTIDE SEQUENCE [LARGE SCALE GENOMIC DNA]</scope>
    <source>
        <strain evidence="1 2">DSM 107456</strain>
    </source>
</reference>
<proteinExistence type="predicted"/>
<gene>
    <name evidence="1" type="ORF">INF37_01880</name>
</gene>
<organism evidence="1 2">
    <name type="scientific">Pseudoflavonifractor gallinarum</name>
    <dbReference type="NCBI Taxonomy" id="2779352"/>
    <lineage>
        <taxon>Bacteria</taxon>
        <taxon>Bacillati</taxon>
        <taxon>Bacillota</taxon>
        <taxon>Clostridia</taxon>
        <taxon>Eubacteriales</taxon>
        <taxon>Oscillospiraceae</taxon>
        <taxon>Pseudoflavonifractor</taxon>
    </lineage>
</organism>
<dbReference type="EMBL" id="JADCKF010000001">
    <property type="protein sequence ID" value="MBE5054754.1"/>
    <property type="molecule type" value="Genomic_DNA"/>
</dbReference>
<evidence type="ECO:0000313" key="1">
    <source>
        <dbReference type="EMBL" id="MBE5054754.1"/>
    </source>
</evidence>
<evidence type="ECO:0000313" key="2">
    <source>
        <dbReference type="Proteomes" id="UP000806211"/>
    </source>
</evidence>
<dbReference type="RefSeq" id="WP_193536034.1">
    <property type="nucleotide sequence ID" value="NZ_JADCKF010000001.1"/>
</dbReference>
<name>A0ABR9R7T9_9FIRM</name>
<accession>A0ABR9R7T9</accession>